<proteinExistence type="predicted"/>
<keyword evidence="3" id="KW-1185">Reference proteome</keyword>
<evidence type="ECO:0000313" key="3">
    <source>
        <dbReference type="Proteomes" id="UP001172082"/>
    </source>
</evidence>
<organism evidence="2 3">
    <name type="scientific">Splendidivirga corallicola</name>
    <dbReference type="NCBI Taxonomy" id="3051826"/>
    <lineage>
        <taxon>Bacteria</taxon>
        <taxon>Pseudomonadati</taxon>
        <taxon>Bacteroidota</taxon>
        <taxon>Cytophagia</taxon>
        <taxon>Cytophagales</taxon>
        <taxon>Splendidivirgaceae</taxon>
        <taxon>Splendidivirga</taxon>
    </lineage>
</organism>
<reference evidence="2" key="1">
    <citation type="submission" date="2023-06" db="EMBL/GenBank/DDBJ databases">
        <title>Genomic of Parafulvivirga corallium.</title>
        <authorList>
            <person name="Wang G."/>
        </authorList>
    </citation>
    <scope>NUCLEOTIDE SEQUENCE</scope>
    <source>
        <strain evidence="2">BMA10</strain>
    </source>
</reference>
<gene>
    <name evidence="2" type="ORF">QQ008_04115</name>
</gene>
<dbReference type="Proteomes" id="UP001172082">
    <property type="component" value="Unassembled WGS sequence"/>
</dbReference>
<comment type="caution">
    <text evidence="2">The sequence shown here is derived from an EMBL/GenBank/DDBJ whole genome shotgun (WGS) entry which is preliminary data.</text>
</comment>
<dbReference type="RefSeq" id="WP_346750549.1">
    <property type="nucleotide sequence ID" value="NZ_JAUJEA010000001.1"/>
</dbReference>
<sequence>MNAQHCLKIFNQSIIDYHKYDSVEQAIENPYDEESIDGLLYLKNWIDTVQWHYEDLIREPHIDASEAVKLKRLIDASNQRRTDLVEKIDDWFVVYFKDSVKQEGSKLNTETPAWALDRLSILALKIYHMQEQVDREDTATEHKASCEAKLAILNEQKADLSKSIDELLEDIKNGTKYMKVYRQMKMYNDPSLNPVLYSKKQN</sequence>
<protein>
    <submittedName>
        <fullName evidence="2">DUF4254 domain-containing protein</fullName>
    </submittedName>
</protein>
<name>A0ABT8KIH8_9BACT</name>
<evidence type="ECO:0000313" key="2">
    <source>
        <dbReference type="EMBL" id="MDN5200526.1"/>
    </source>
</evidence>
<feature type="coiled-coil region" evidence="1">
    <location>
        <begin position="143"/>
        <end position="170"/>
    </location>
</feature>
<dbReference type="EMBL" id="JAUJEA010000001">
    <property type="protein sequence ID" value="MDN5200526.1"/>
    <property type="molecule type" value="Genomic_DNA"/>
</dbReference>
<dbReference type="InterPro" id="IPR025350">
    <property type="entry name" value="DUF4254"/>
</dbReference>
<keyword evidence="1" id="KW-0175">Coiled coil</keyword>
<dbReference type="Pfam" id="PF14063">
    <property type="entry name" value="DUF4254"/>
    <property type="match status" value="1"/>
</dbReference>
<evidence type="ECO:0000256" key="1">
    <source>
        <dbReference type="SAM" id="Coils"/>
    </source>
</evidence>
<accession>A0ABT8KIH8</accession>